<organism evidence="1 2">
    <name type="scientific">Xyrichtys novacula</name>
    <name type="common">Pearly razorfish</name>
    <name type="synonym">Hemipteronotus novacula</name>
    <dbReference type="NCBI Taxonomy" id="13765"/>
    <lineage>
        <taxon>Eukaryota</taxon>
        <taxon>Metazoa</taxon>
        <taxon>Chordata</taxon>
        <taxon>Craniata</taxon>
        <taxon>Vertebrata</taxon>
        <taxon>Euteleostomi</taxon>
        <taxon>Actinopterygii</taxon>
        <taxon>Neopterygii</taxon>
        <taxon>Teleostei</taxon>
        <taxon>Neoteleostei</taxon>
        <taxon>Acanthomorphata</taxon>
        <taxon>Eupercaria</taxon>
        <taxon>Labriformes</taxon>
        <taxon>Labridae</taxon>
        <taxon>Xyrichtys</taxon>
    </lineage>
</organism>
<dbReference type="Proteomes" id="UP001178508">
    <property type="component" value="Chromosome 13"/>
</dbReference>
<evidence type="ECO:0000313" key="2">
    <source>
        <dbReference type="Proteomes" id="UP001178508"/>
    </source>
</evidence>
<gene>
    <name evidence="1" type="ORF">XNOV1_A007098</name>
</gene>
<sequence length="56" mass="6203">MSLHCIVNSQELFFLKKGALGREENTGSDACSFGLHIIEDVNRSSGGKRRILLTPR</sequence>
<dbReference type="EMBL" id="OY660876">
    <property type="protein sequence ID" value="CAJ1070164.1"/>
    <property type="molecule type" value="Genomic_DNA"/>
</dbReference>
<proteinExistence type="predicted"/>
<name>A0AAV1GBW1_XYRNO</name>
<dbReference type="AlphaFoldDB" id="A0AAV1GBW1"/>
<accession>A0AAV1GBW1</accession>
<protein>
    <submittedName>
        <fullName evidence="1">Uncharacterized protein</fullName>
    </submittedName>
</protein>
<evidence type="ECO:0000313" key="1">
    <source>
        <dbReference type="EMBL" id="CAJ1070164.1"/>
    </source>
</evidence>
<reference evidence="1" key="1">
    <citation type="submission" date="2023-08" db="EMBL/GenBank/DDBJ databases">
        <authorList>
            <person name="Alioto T."/>
            <person name="Alioto T."/>
            <person name="Gomez Garrido J."/>
        </authorList>
    </citation>
    <scope>NUCLEOTIDE SEQUENCE</scope>
</reference>
<keyword evidence="2" id="KW-1185">Reference proteome</keyword>